<accession>M1ATR4</accession>
<protein>
    <submittedName>
        <fullName evidence="1">Anthocyanin acyltransferase</fullName>
    </submittedName>
</protein>
<sequence>MLHYHLQTTFQQVDRTWLELQTVSFVVVYELLRRVVGGSFLVELEGRSKEGAQQN</sequence>
<evidence type="ECO:0000313" key="1">
    <source>
        <dbReference type="EnsemblPlants" id="PGSC0003DMT400030108"/>
    </source>
</evidence>
<proteinExistence type="predicted"/>
<keyword evidence="2" id="KW-1185">Reference proteome</keyword>
<organism evidence="1 2">
    <name type="scientific">Solanum tuberosum</name>
    <name type="common">Potato</name>
    <dbReference type="NCBI Taxonomy" id="4113"/>
    <lineage>
        <taxon>Eukaryota</taxon>
        <taxon>Viridiplantae</taxon>
        <taxon>Streptophyta</taxon>
        <taxon>Embryophyta</taxon>
        <taxon>Tracheophyta</taxon>
        <taxon>Spermatophyta</taxon>
        <taxon>Magnoliopsida</taxon>
        <taxon>eudicotyledons</taxon>
        <taxon>Gunneridae</taxon>
        <taxon>Pentapetalae</taxon>
        <taxon>asterids</taxon>
        <taxon>lamiids</taxon>
        <taxon>Solanales</taxon>
        <taxon>Solanaceae</taxon>
        <taxon>Solanoideae</taxon>
        <taxon>Solaneae</taxon>
        <taxon>Solanum</taxon>
    </lineage>
</organism>
<dbReference type="EnsemblPlants" id="PGSC0003DMT400030108">
    <property type="protein sequence ID" value="PGSC0003DMT400030108"/>
    <property type="gene ID" value="PGSC0003DMG402011536"/>
</dbReference>
<dbReference type="Gramene" id="PGSC0003DMT400030108">
    <property type="protein sequence ID" value="PGSC0003DMT400030108"/>
    <property type="gene ID" value="PGSC0003DMG402011536"/>
</dbReference>
<evidence type="ECO:0000313" key="2">
    <source>
        <dbReference type="Proteomes" id="UP000011115"/>
    </source>
</evidence>
<dbReference type="HOGENOM" id="CLU_3036144_0_0_1"/>
<dbReference type="AlphaFoldDB" id="M1ATR4"/>
<dbReference type="PaxDb" id="4113-PGSC0003DMT400030108"/>
<reference evidence="2" key="1">
    <citation type="journal article" date="2011" name="Nature">
        <title>Genome sequence and analysis of the tuber crop potato.</title>
        <authorList>
            <consortium name="The Potato Genome Sequencing Consortium"/>
        </authorList>
    </citation>
    <scope>NUCLEOTIDE SEQUENCE [LARGE SCALE GENOMIC DNA]</scope>
    <source>
        <strain evidence="2">cv. DM1-3 516 R44</strain>
    </source>
</reference>
<reference evidence="1" key="2">
    <citation type="submission" date="2015-06" db="UniProtKB">
        <authorList>
            <consortium name="EnsemblPlants"/>
        </authorList>
    </citation>
    <scope>IDENTIFICATION</scope>
    <source>
        <strain evidence="1">DM1-3 516 R44</strain>
    </source>
</reference>
<dbReference type="Proteomes" id="UP000011115">
    <property type="component" value="Unassembled WGS sequence"/>
</dbReference>
<dbReference type="InParanoid" id="M1ATR4"/>
<name>M1ATR4_SOLTU</name>